<dbReference type="EMBL" id="JAKOGI010002202">
    <property type="protein sequence ID" value="KAJ8422608.1"/>
    <property type="molecule type" value="Genomic_DNA"/>
</dbReference>
<organism evidence="1 2">
    <name type="scientific">Carnegiea gigantea</name>
    <dbReference type="NCBI Taxonomy" id="171969"/>
    <lineage>
        <taxon>Eukaryota</taxon>
        <taxon>Viridiplantae</taxon>
        <taxon>Streptophyta</taxon>
        <taxon>Embryophyta</taxon>
        <taxon>Tracheophyta</taxon>
        <taxon>Spermatophyta</taxon>
        <taxon>Magnoliopsida</taxon>
        <taxon>eudicotyledons</taxon>
        <taxon>Gunneridae</taxon>
        <taxon>Pentapetalae</taxon>
        <taxon>Caryophyllales</taxon>
        <taxon>Cactineae</taxon>
        <taxon>Cactaceae</taxon>
        <taxon>Cactoideae</taxon>
        <taxon>Echinocereeae</taxon>
        <taxon>Carnegiea</taxon>
    </lineage>
</organism>
<proteinExistence type="predicted"/>
<evidence type="ECO:0000313" key="2">
    <source>
        <dbReference type="Proteomes" id="UP001153076"/>
    </source>
</evidence>
<dbReference type="Proteomes" id="UP001153076">
    <property type="component" value="Unassembled WGS sequence"/>
</dbReference>
<dbReference type="AlphaFoldDB" id="A0A9Q1GM97"/>
<sequence length="157" mass="17889">MENYKNTRPIFVAVAMERGEKARVNWASGQRFSIQQVISHIADGSTELQKTPNEVEVHGLTHDERFFNDHEFFDAHLKMEAVVLKHYQHRTPMSYTPPAFNLDIPLSPERRIPTAISFPNKGTHTISNSPTYNDEQVRLGESKGHHTSMHAISAIIL</sequence>
<keyword evidence="2" id="KW-1185">Reference proteome</keyword>
<reference evidence="1" key="1">
    <citation type="submission" date="2022-04" db="EMBL/GenBank/DDBJ databases">
        <title>Carnegiea gigantea Genome sequencing and assembly v2.</title>
        <authorList>
            <person name="Copetti D."/>
            <person name="Sanderson M.J."/>
            <person name="Burquez A."/>
            <person name="Wojciechowski M.F."/>
        </authorList>
    </citation>
    <scope>NUCLEOTIDE SEQUENCE</scope>
    <source>
        <strain evidence="1">SGP5-SGP5p</strain>
        <tissue evidence="1">Aerial part</tissue>
    </source>
</reference>
<accession>A0A9Q1GM97</accession>
<protein>
    <submittedName>
        <fullName evidence="1">Uncharacterized protein</fullName>
    </submittedName>
</protein>
<evidence type="ECO:0000313" key="1">
    <source>
        <dbReference type="EMBL" id="KAJ8422608.1"/>
    </source>
</evidence>
<name>A0A9Q1GM97_9CARY</name>
<gene>
    <name evidence="1" type="ORF">Cgig2_010969</name>
</gene>
<comment type="caution">
    <text evidence="1">The sequence shown here is derived from an EMBL/GenBank/DDBJ whole genome shotgun (WGS) entry which is preliminary data.</text>
</comment>